<sequence>MSVKQKVDVILANYTSGSWNTYQLTDYEPPGPLTCDMLRRNMQVLNETFKVDVSFFPSHELIYWELSLEEKAKSIRTRSGEGSSAQERKAPKAIKYKFAVCDDEGLLFANKSIPLKLRKTLQIILHCKDFNIMDLSGSDPINLLMLYKQSSKRAPNLFKVQFEETMANAEEDIQVGTFLRDDALNKNTTDSIIQQKLGCHKEQIPLIKRVTATVKNVPIKTQAPALKHFRLSSLELEVHAPSVFHIYKELGERGVIKDIPPWLGKMRASGKTHCVAQYN</sequence>
<keyword evidence="2" id="KW-1185">Reference proteome</keyword>
<evidence type="ECO:0000313" key="1">
    <source>
        <dbReference type="EMBL" id="KAK8742755.1"/>
    </source>
</evidence>
<gene>
    <name evidence="1" type="ORF">OTU49_001663</name>
</gene>
<proteinExistence type="predicted"/>
<protein>
    <submittedName>
        <fullName evidence="1">Uncharacterized protein</fullName>
    </submittedName>
</protein>
<organism evidence="1 2">
    <name type="scientific">Cherax quadricarinatus</name>
    <name type="common">Australian red claw crayfish</name>
    <dbReference type="NCBI Taxonomy" id="27406"/>
    <lineage>
        <taxon>Eukaryota</taxon>
        <taxon>Metazoa</taxon>
        <taxon>Ecdysozoa</taxon>
        <taxon>Arthropoda</taxon>
        <taxon>Crustacea</taxon>
        <taxon>Multicrustacea</taxon>
        <taxon>Malacostraca</taxon>
        <taxon>Eumalacostraca</taxon>
        <taxon>Eucarida</taxon>
        <taxon>Decapoda</taxon>
        <taxon>Pleocyemata</taxon>
        <taxon>Astacidea</taxon>
        <taxon>Parastacoidea</taxon>
        <taxon>Parastacidae</taxon>
        <taxon>Cherax</taxon>
    </lineage>
</organism>
<name>A0AAW0XE10_CHEQU</name>
<accession>A0AAW0XE10</accession>
<comment type="caution">
    <text evidence="1">The sequence shown here is derived from an EMBL/GenBank/DDBJ whole genome shotgun (WGS) entry which is preliminary data.</text>
</comment>
<evidence type="ECO:0000313" key="2">
    <source>
        <dbReference type="Proteomes" id="UP001445076"/>
    </source>
</evidence>
<dbReference type="Proteomes" id="UP001445076">
    <property type="component" value="Unassembled WGS sequence"/>
</dbReference>
<dbReference type="EMBL" id="JARKIK010000027">
    <property type="protein sequence ID" value="KAK8742755.1"/>
    <property type="molecule type" value="Genomic_DNA"/>
</dbReference>
<dbReference type="AlphaFoldDB" id="A0AAW0XE10"/>
<reference evidence="1 2" key="1">
    <citation type="journal article" date="2024" name="BMC Genomics">
        <title>Genome assembly of redclaw crayfish (Cherax quadricarinatus) provides insights into its immune adaptation and hypoxia tolerance.</title>
        <authorList>
            <person name="Liu Z."/>
            <person name="Zheng J."/>
            <person name="Li H."/>
            <person name="Fang K."/>
            <person name="Wang S."/>
            <person name="He J."/>
            <person name="Zhou D."/>
            <person name="Weng S."/>
            <person name="Chi M."/>
            <person name="Gu Z."/>
            <person name="He J."/>
            <person name="Li F."/>
            <person name="Wang M."/>
        </authorList>
    </citation>
    <scope>NUCLEOTIDE SEQUENCE [LARGE SCALE GENOMIC DNA]</scope>
    <source>
        <strain evidence="1">ZL_2023a</strain>
    </source>
</reference>